<dbReference type="PANTHER" id="PTHR45138:SF9">
    <property type="entry name" value="DIGUANYLATE CYCLASE DGCM-RELATED"/>
    <property type="match status" value="1"/>
</dbReference>
<evidence type="ECO:0000256" key="4">
    <source>
        <dbReference type="ARBA" id="ARBA00022989"/>
    </source>
</evidence>
<dbReference type="Pfam" id="PF07694">
    <property type="entry name" value="5TM-5TMR_LYT"/>
    <property type="match status" value="1"/>
</dbReference>
<feature type="transmembrane region" description="Helical" evidence="6">
    <location>
        <begin position="103"/>
        <end position="125"/>
    </location>
</feature>
<evidence type="ECO:0000256" key="2">
    <source>
        <dbReference type="ARBA" id="ARBA00022475"/>
    </source>
</evidence>
<gene>
    <name evidence="8" type="primary">yhcK</name>
    <name evidence="8" type="ORF">GCM10010978_27190</name>
</gene>
<dbReference type="GO" id="GO:0052621">
    <property type="term" value="F:diguanylate cyclase activity"/>
    <property type="evidence" value="ECO:0007669"/>
    <property type="project" value="TreeGrafter"/>
</dbReference>
<sequence>MITIIIQSILSNLAIIILLHLFVEKLMNKRDKWPKLAISAGMVALVSVSVILLFYLPITFHGFWVDLRMIPLLFLTIRWGYKLAIPALMITAFWRFLMGGVGMVPGIIFGMALPVLFALMVRYVCKEKFQPENSKSLFFLITCGWLISDVPIIFFVPNGFDVFLHIFPYRYGSFLFAGYTLNFFIRHAIKEDLLIKQLQYYAERDPLTGFYNIRTFLKKIEGKKPKYRYSYIVMADIDHFKQINDTYGHLNGDEILKRLSSIFREVKAHFHEAEIIIGRYGGEEFIFYIAAGSRRHISSIVSHFREEVEKTYFFIKESKCAKVKRSKIRLTISLGVSPINDPSRLMEAIDRADQCLYKSKENGRNQVHFADG</sequence>
<dbReference type="GO" id="GO:0043709">
    <property type="term" value="P:cell adhesion involved in single-species biofilm formation"/>
    <property type="evidence" value="ECO:0007669"/>
    <property type="project" value="TreeGrafter"/>
</dbReference>
<dbReference type="InterPro" id="IPR029787">
    <property type="entry name" value="Nucleotide_cyclase"/>
</dbReference>
<reference evidence="8" key="1">
    <citation type="journal article" date="2014" name="Int. J. Syst. Evol. Microbiol.">
        <title>Complete genome sequence of Corynebacterium casei LMG S-19264T (=DSM 44701T), isolated from a smear-ripened cheese.</title>
        <authorList>
            <consortium name="US DOE Joint Genome Institute (JGI-PGF)"/>
            <person name="Walter F."/>
            <person name="Albersmeier A."/>
            <person name="Kalinowski J."/>
            <person name="Ruckert C."/>
        </authorList>
    </citation>
    <scope>NUCLEOTIDE SEQUENCE</scope>
    <source>
        <strain evidence="8">CGMCC 1.12360</strain>
    </source>
</reference>
<feature type="transmembrane region" description="Helical" evidence="6">
    <location>
        <begin position="169"/>
        <end position="189"/>
    </location>
</feature>
<reference evidence="8" key="2">
    <citation type="submission" date="2020-09" db="EMBL/GenBank/DDBJ databases">
        <authorList>
            <person name="Sun Q."/>
            <person name="Zhou Y."/>
        </authorList>
    </citation>
    <scope>NUCLEOTIDE SEQUENCE</scope>
    <source>
        <strain evidence="8">CGMCC 1.12360</strain>
    </source>
</reference>
<dbReference type="InterPro" id="IPR043128">
    <property type="entry name" value="Rev_trsase/Diguanyl_cyclase"/>
</dbReference>
<dbReference type="PROSITE" id="PS50887">
    <property type="entry name" value="GGDEF"/>
    <property type="match status" value="1"/>
</dbReference>
<dbReference type="SMART" id="SM00267">
    <property type="entry name" value="GGDEF"/>
    <property type="match status" value="1"/>
</dbReference>
<dbReference type="Pfam" id="PF00990">
    <property type="entry name" value="GGDEF"/>
    <property type="match status" value="1"/>
</dbReference>
<dbReference type="RefSeq" id="WP_188392967.1">
    <property type="nucleotide sequence ID" value="NZ_BMEV01000063.1"/>
</dbReference>
<proteinExistence type="predicted"/>
<dbReference type="NCBIfam" id="TIGR00254">
    <property type="entry name" value="GGDEF"/>
    <property type="match status" value="1"/>
</dbReference>
<feature type="transmembrane region" description="Helical" evidence="6">
    <location>
        <begin position="5"/>
        <end position="23"/>
    </location>
</feature>
<dbReference type="SUPFAM" id="SSF55073">
    <property type="entry name" value="Nucleotide cyclase"/>
    <property type="match status" value="1"/>
</dbReference>
<dbReference type="PANTHER" id="PTHR45138">
    <property type="entry name" value="REGULATORY COMPONENTS OF SENSORY TRANSDUCTION SYSTEM"/>
    <property type="match status" value="1"/>
</dbReference>
<feature type="transmembrane region" description="Helical" evidence="6">
    <location>
        <begin position="35"/>
        <end position="58"/>
    </location>
</feature>
<organism evidence="8 9">
    <name type="scientific">Compostibacillus humi</name>
    <dbReference type="NCBI Taxonomy" id="1245525"/>
    <lineage>
        <taxon>Bacteria</taxon>
        <taxon>Bacillati</taxon>
        <taxon>Bacillota</taxon>
        <taxon>Bacilli</taxon>
        <taxon>Bacillales</taxon>
        <taxon>Bacillaceae</taxon>
        <taxon>Compostibacillus</taxon>
    </lineage>
</organism>
<evidence type="ECO:0000256" key="1">
    <source>
        <dbReference type="ARBA" id="ARBA00004651"/>
    </source>
</evidence>
<keyword evidence="2" id="KW-1003">Cell membrane</keyword>
<dbReference type="AlphaFoldDB" id="A0A8J2TNZ9"/>
<evidence type="ECO:0000256" key="3">
    <source>
        <dbReference type="ARBA" id="ARBA00022692"/>
    </source>
</evidence>
<keyword evidence="4 6" id="KW-1133">Transmembrane helix</keyword>
<dbReference type="GO" id="GO:0071555">
    <property type="term" value="P:cell wall organization"/>
    <property type="evidence" value="ECO:0007669"/>
    <property type="project" value="InterPro"/>
</dbReference>
<accession>A0A8J2TNZ9</accession>
<comment type="subcellular location">
    <subcellularLocation>
        <location evidence="1">Cell membrane</location>
        <topology evidence="1">Multi-pass membrane protein</topology>
    </subcellularLocation>
</comment>
<dbReference type="Gene3D" id="3.30.70.270">
    <property type="match status" value="1"/>
</dbReference>
<protein>
    <recommendedName>
        <fullName evidence="7">GGDEF domain-containing protein</fullName>
    </recommendedName>
</protein>
<comment type="caution">
    <text evidence="8">The sequence shown here is derived from an EMBL/GenBank/DDBJ whole genome shotgun (WGS) entry which is preliminary data.</text>
</comment>
<dbReference type="GO" id="GO:0000155">
    <property type="term" value="F:phosphorelay sensor kinase activity"/>
    <property type="evidence" value="ECO:0007669"/>
    <property type="project" value="InterPro"/>
</dbReference>
<feature type="transmembrane region" description="Helical" evidence="6">
    <location>
        <begin position="137"/>
        <end position="157"/>
    </location>
</feature>
<dbReference type="GO" id="GO:1902201">
    <property type="term" value="P:negative regulation of bacterial-type flagellum-dependent cell motility"/>
    <property type="evidence" value="ECO:0007669"/>
    <property type="project" value="TreeGrafter"/>
</dbReference>
<name>A0A8J2TNZ9_9BACI</name>
<evidence type="ECO:0000259" key="7">
    <source>
        <dbReference type="PROSITE" id="PS50887"/>
    </source>
</evidence>
<keyword evidence="5 6" id="KW-0472">Membrane</keyword>
<evidence type="ECO:0000313" key="9">
    <source>
        <dbReference type="Proteomes" id="UP000602050"/>
    </source>
</evidence>
<evidence type="ECO:0000256" key="6">
    <source>
        <dbReference type="SAM" id="Phobius"/>
    </source>
</evidence>
<dbReference type="EMBL" id="BMEV01000063">
    <property type="protein sequence ID" value="GFZ85672.1"/>
    <property type="molecule type" value="Genomic_DNA"/>
</dbReference>
<dbReference type="Proteomes" id="UP000602050">
    <property type="component" value="Unassembled WGS sequence"/>
</dbReference>
<evidence type="ECO:0000256" key="5">
    <source>
        <dbReference type="ARBA" id="ARBA00023136"/>
    </source>
</evidence>
<feature type="domain" description="GGDEF" evidence="7">
    <location>
        <begin position="228"/>
        <end position="372"/>
    </location>
</feature>
<dbReference type="CDD" id="cd01949">
    <property type="entry name" value="GGDEF"/>
    <property type="match status" value="1"/>
</dbReference>
<keyword evidence="3 6" id="KW-0812">Transmembrane</keyword>
<evidence type="ECO:0000313" key="8">
    <source>
        <dbReference type="EMBL" id="GFZ85672.1"/>
    </source>
</evidence>
<dbReference type="InterPro" id="IPR000160">
    <property type="entry name" value="GGDEF_dom"/>
</dbReference>
<keyword evidence="9" id="KW-1185">Reference proteome</keyword>
<dbReference type="InterPro" id="IPR050469">
    <property type="entry name" value="Diguanylate_Cyclase"/>
</dbReference>
<dbReference type="InterPro" id="IPR011620">
    <property type="entry name" value="Sig_transdc_His_kinase_LytS_TM"/>
</dbReference>
<dbReference type="GO" id="GO:0005886">
    <property type="term" value="C:plasma membrane"/>
    <property type="evidence" value="ECO:0007669"/>
    <property type="project" value="UniProtKB-SubCell"/>
</dbReference>